<organism evidence="4 5">
    <name type="scientific">Enterocloster hominis</name>
    <name type="common">ex Hitch et al. 2024</name>
    <dbReference type="NCBI Taxonomy" id="1917870"/>
    <lineage>
        <taxon>Bacteria</taxon>
        <taxon>Bacillati</taxon>
        <taxon>Bacillota</taxon>
        <taxon>Clostridia</taxon>
        <taxon>Lachnospirales</taxon>
        <taxon>Lachnospiraceae</taxon>
        <taxon>Enterocloster</taxon>
    </lineage>
</organism>
<dbReference type="PANTHER" id="PTHR46401:SF2">
    <property type="entry name" value="GLYCOSYLTRANSFERASE WBBK-RELATED"/>
    <property type="match status" value="1"/>
</dbReference>
<dbReference type="Pfam" id="PF13439">
    <property type="entry name" value="Glyco_transf_4"/>
    <property type="match status" value="1"/>
</dbReference>
<dbReference type="InterPro" id="IPR028098">
    <property type="entry name" value="Glyco_trans_4-like_N"/>
</dbReference>
<dbReference type="RefSeq" id="WP_040381246.1">
    <property type="nucleotide sequence ID" value="NZ_JBBMFM010000094.1"/>
</dbReference>
<dbReference type="Proteomes" id="UP001454086">
    <property type="component" value="Unassembled WGS sequence"/>
</dbReference>
<keyword evidence="5" id="KW-1185">Reference proteome</keyword>
<dbReference type="InterPro" id="IPR001296">
    <property type="entry name" value="Glyco_trans_1"/>
</dbReference>
<name>A0ABV1DBS9_9FIRM</name>
<dbReference type="EMBL" id="JBBMFM010000094">
    <property type="protein sequence ID" value="MEQ2427231.1"/>
    <property type="molecule type" value="Genomic_DNA"/>
</dbReference>
<evidence type="ECO:0000259" key="3">
    <source>
        <dbReference type="Pfam" id="PF13439"/>
    </source>
</evidence>
<dbReference type="Gene3D" id="3.40.50.2000">
    <property type="entry name" value="Glycogen Phosphorylase B"/>
    <property type="match status" value="2"/>
</dbReference>
<sequence length="348" mass="39655">MSMRKFAINGRIFEFPITGVGRFCVEVIKAIDASDRGNEFILLLPSDAQNVPSLKRIETEVVGNNTGIIWEQMSLPIYARKHRFTLLNMSNSIPLLKPDYVVIHDVSLKVNRKDFGTGIDKCRIWWPLLHYRVSALFAKHIFTVSEFQKQEIIRNYGVDSDKITAVYNGWEHMDYIEADWSVLDKYNLAPKEYYFAVSTLAKNKNFKWVLENAKYNIKYKYVISGKIETKYFSDGINVSDLDNVIYTGYVTDGELKALMAESKAFLYPSLYEGFGIPPLEAISVGTKAIVAQASCLPEIYGSCVYYIDPMDSKVDLEKLLTSRNLSGTKILDKYGWGNTAKLMLDKVL</sequence>
<dbReference type="PANTHER" id="PTHR46401">
    <property type="entry name" value="GLYCOSYLTRANSFERASE WBBK-RELATED"/>
    <property type="match status" value="1"/>
</dbReference>
<accession>A0ABV1DBS9</accession>
<keyword evidence="1" id="KW-0808">Transferase</keyword>
<dbReference type="CDD" id="cd03809">
    <property type="entry name" value="GT4_MtfB-like"/>
    <property type="match status" value="1"/>
</dbReference>
<feature type="domain" description="Glycosyl transferase family 1" evidence="2">
    <location>
        <begin position="191"/>
        <end position="304"/>
    </location>
</feature>
<evidence type="ECO:0000313" key="4">
    <source>
        <dbReference type="EMBL" id="MEQ2427231.1"/>
    </source>
</evidence>
<feature type="domain" description="Glycosyltransferase subfamily 4-like N-terminal" evidence="3">
    <location>
        <begin position="18"/>
        <end position="169"/>
    </location>
</feature>
<reference evidence="4 5" key="1">
    <citation type="submission" date="2024-03" db="EMBL/GenBank/DDBJ databases">
        <title>Human intestinal bacterial collection.</title>
        <authorList>
            <person name="Pauvert C."/>
            <person name="Hitch T.C.A."/>
            <person name="Clavel T."/>
        </authorList>
    </citation>
    <scope>NUCLEOTIDE SEQUENCE [LARGE SCALE GENOMIC DNA]</scope>
    <source>
        <strain evidence="4 5">CLA-SR-H021</strain>
    </source>
</reference>
<dbReference type="Pfam" id="PF00534">
    <property type="entry name" value="Glycos_transf_1"/>
    <property type="match status" value="1"/>
</dbReference>
<proteinExistence type="predicted"/>
<evidence type="ECO:0000313" key="5">
    <source>
        <dbReference type="Proteomes" id="UP001454086"/>
    </source>
</evidence>
<dbReference type="SUPFAM" id="SSF53756">
    <property type="entry name" value="UDP-Glycosyltransferase/glycogen phosphorylase"/>
    <property type="match status" value="1"/>
</dbReference>
<comment type="caution">
    <text evidence="4">The sequence shown here is derived from an EMBL/GenBank/DDBJ whole genome shotgun (WGS) entry which is preliminary data.</text>
</comment>
<evidence type="ECO:0000256" key="1">
    <source>
        <dbReference type="ARBA" id="ARBA00022679"/>
    </source>
</evidence>
<protein>
    <submittedName>
        <fullName evidence="4">Glycosyltransferase family 1 protein</fullName>
    </submittedName>
</protein>
<evidence type="ECO:0000259" key="2">
    <source>
        <dbReference type="Pfam" id="PF00534"/>
    </source>
</evidence>
<gene>
    <name evidence="4" type="ORF">WMQ36_19900</name>
</gene>